<protein>
    <recommendedName>
        <fullName evidence="3">DUF4123 domain-containing protein</fullName>
    </recommendedName>
</protein>
<dbReference type="EMBL" id="QRDL01000005">
    <property type="protein sequence ID" value="RED02054.1"/>
    <property type="molecule type" value="Genomic_DNA"/>
</dbReference>
<proteinExistence type="predicted"/>
<accession>A0A3D9EFS1</accession>
<sequence length="192" mass="22034">MPLYPIDECPDLLVDACVCDEERRLIFLSAWGRDTAVQEFLARLTLGRSEGGLEQFHLVQSGRSLPVFPDAERLKKRTTRQLRGTLFGSLLHVWLFDERCAVPDRANHLAYALVRENMDPLTSLWPLVVDTCPLPLLPHWQEPVMELLLQEQMLERLPGALGELAGWRLRLKLDELQYHLGQRIRVGQLTTS</sequence>
<dbReference type="RefSeq" id="WP_058767895.1">
    <property type="nucleotide sequence ID" value="NZ_QRDL01000005.1"/>
</dbReference>
<gene>
    <name evidence="1" type="ORF">DFO60_3679</name>
</gene>
<organism evidence="1 2">
    <name type="scientific">Ectopseudomonas oleovorans</name>
    <name type="common">Pseudomonas oleovorans</name>
    <dbReference type="NCBI Taxonomy" id="301"/>
    <lineage>
        <taxon>Bacteria</taxon>
        <taxon>Pseudomonadati</taxon>
        <taxon>Pseudomonadota</taxon>
        <taxon>Gammaproteobacteria</taxon>
        <taxon>Pseudomonadales</taxon>
        <taxon>Pseudomonadaceae</taxon>
        <taxon>Ectopseudomonas</taxon>
    </lineage>
</organism>
<reference evidence="1 2" key="1">
    <citation type="submission" date="2018-07" db="EMBL/GenBank/DDBJ databases">
        <title>Genome sequencing of rice bacterial endophytes.</title>
        <authorList>
            <person name="Venturi V."/>
        </authorList>
    </citation>
    <scope>NUCLEOTIDE SEQUENCE [LARGE SCALE GENOMIC DNA]</scope>
    <source>
        <strain evidence="1 2">AG1002</strain>
    </source>
</reference>
<dbReference type="Proteomes" id="UP000256988">
    <property type="component" value="Unassembled WGS sequence"/>
</dbReference>
<evidence type="ECO:0000313" key="2">
    <source>
        <dbReference type="Proteomes" id="UP000256988"/>
    </source>
</evidence>
<evidence type="ECO:0008006" key="3">
    <source>
        <dbReference type="Google" id="ProtNLM"/>
    </source>
</evidence>
<dbReference type="AlphaFoldDB" id="A0A3D9EFS1"/>
<name>A0A3D9EFS1_ECTOL</name>
<comment type="caution">
    <text evidence="1">The sequence shown here is derived from an EMBL/GenBank/DDBJ whole genome shotgun (WGS) entry which is preliminary data.</text>
</comment>
<evidence type="ECO:0000313" key="1">
    <source>
        <dbReference type="EMBL" id="RED02054.1"/>
    </source>
</evidence>